<dbReference type="GO" id="GO:0004252">
    <property type="term" value="F:serine-type endopeptidase activity"/>
    <property type="evidence" value="ECO:0007669"/>
    <property type="project" value="UniProtKB-UniRule"/>
</dbReference>
<dbReference type="InterPro" id="IPR023828">
    <property type="entry name" value="Peptidase_S8_Ser-AS"/>
</dbReference>
<sequence length="899" mass="92729">MKHRAAAVVTALALVTGGGALAVPLVAEPSASEVSAAAAPGVTLHTTGMPVPGPLTDQPKVRTATAAPGAPDTSTIADGALDAVVDSLENDRRLPSGLASKVTVDGDLIRVEVSFDDEAAVRSAIAAVGGENVAPVTDDLLAVSVPASGVARLEASDAVRAVALPTFAVPQPAQIAVPATVGTNGGDVYDKTQIAQWHGLGLTGAGVSVGIIDYFRSSTWNDARAQGEVPAAAGTYCRWGGASCNALDTPASADSGAHGVAVAEAIHDMAPGAKLYLVTVASNEDLRKAIDYLAAKKVKIISRSLGGFYDGPGDGTGTSAKLVDYAVSQGMTWFNAAGNAGAYLITADDDTKVAVGGYWRGKWRDTNKNKWMEFAHPVRTDDGTVVKDADGNTVYEYYESLTVVCSDSFRLRWSDWGVSDPTDYDIYRIRPSGSTAGYYNVAQKKGVAPLEMRNGSVAHWGCTEGSLIEVGIYKARNGSSSASDILELAGNSADIIYAPVSAGSAGQAFIDSKNKGMAAVGAVDPVAGTTIAGYSSRGPTNDGRINPKLSAGSNFTSRAYTLESGGRFNGTSAATPVVAGAAAVALERFDTKSPAQLVEYLRTQTTDRGAVGVDNTYGTGELIMKSLPIAAFSSTPAPTISGSRTVGVTLTASVAWTPKPRTVTYQWYRGETAIAGATAATYTLTAEDDGQRIRVDATGARPAFTSTTVASAYTGTITKPFAAAPAPKITGTLKVGKKLTAAVGTWSPVPTTLTYQWKSNDRSISGATKSTYVVSSTDVGKRLTVSVTATAAGYTKTTKTSAKTAVVIRPFTTSPTPKITGTAKVGKKLTASAGTWSPKPSKLTYQWKADGKVIKGATGKTYTITSSRAGKRITVTVTASRSGYTTTAKTSAKTATVKR</sequence>
<feature type="chain" id="PRO_5042527639" evidence="5">
    <location>
        <begin position="23"/>
        <end position="899"/>
    </location>
</feature>
<evidence type="ECO:0000313" key="7">
    <source>
        <dbReference type="EMBL" id="WEK12901.1"/>
    </source>
</evidence>
<dbReference type="InterPro" id="IPR036852">
    <property type="entry name" value="Peptidase_S8/S53_dom_sf"/>
</dbReference>
<evidence type="ECO:0000313" key="8">
    <source>
        <dbReference type="Proteomes" id="UP001213972"/>
    </source>
</evidence>
<evidence type="ECO:0000256" key="3">
    <source>
        <dbReference type="ARBA" id="ARBA00022825"/>
    </source>
</evidence>
<feature type="signal peptide" evidence="5">
    <location>
        <begin position="1"/>
        <end position="22"/>
    </location>
</feature>
<feature type="active site" description="Charge relay system" evidence="4">
    <location>
        <position position="258"/>
    </location>
</feature>
<dbReference type="PRINTS" id="PR00723">
    <property type="entry name" value="SUBTILISIN"/>
</dbReference>
<evidence type="ECO:0000256" key="2">
    <source>
        <dbReference type="ARBA" id="ARBA00022801"/>
    </source>
</evidence>
<proteinExistence type="inferred from homology"/>
<dbReference type="Gene3D" id="2.60.40.2700">
    <property type="match status" value="3"/>
</dbReference>
<dbReference type="InterPro" id="IPR015500">
    <property type="entry name" value="Peptidase_S8_subtilisin-rel"/>
</dbReference>
<name>A0AAJ5W1H5_9MICO</name>
<feature type="active site" description="Charge relay system" evidence="4">
    <location>
        <position position="572"/>
    </location>
</feature>
<dbReference type="GO" id="GO:0006508">
    <property type="term" value="P:proteolysis"/>
    <property type="evidence" value="ECO:0007669"/>
    <property type="project" value="UniProtKB-KW"/>
</dbReference>
<keyword evidence="5" id="KW-0732">Signal</keyword>
<organism evidence="7 8">
    <name type="scientific">Candidatus Microbacterium phytovorans</name>
    <dbReference type="NCBI Taxonomy" id="3121374"/>
    <lineage>
        <taxon>Bacteria</taxon>
        <taxon>Bacillati</taxon>
        <taxon>Actinomycetota</taxon>
        <taxon>Actinomycetes</taxon>
        <taxon>Micrococcales</taxon>
        <taxon>Microbacteriaceae</taxon>
        <taxon>Microbacterium</taxon>
    </lineage>
</organism>
<dbReference type="PROSITE" id="PS00138">
    <property type="entry name" value="SUBTILASE_SER"/>
    <property type="match status" value="1"/>
</dbReference>
<evidence type="ECO:0000259" key="6">
    <source>
        <dbReference type="Pfam" id="PF00082"/>
    </source>
</evidence>
<keyword evidence="1 4" id="KW-0645">Protease</keyword>
<evidence type="ECO:0000256" key="5">
    <source>
        <dbReference type="SAM" id="SignalP"/>
    </source>
</evidence>
<dbReference type="PROSITE" id="PS51892">
    <property type="entry name" value="SUBTILASE"/>
    <property type="match status" value="1"/>
</dbReference>
<dbReference type="EMBL" id="CP119321">
    <property type="protein sequence ID" value="WEK12901.1"/>
    <property type="molecule type" value="Genomic_DNA"/>
</dbReference>
<dbReference type="AlphaFoldDB" id="A0AAJ5W1H5"/>
<gene>
    <name evidence="7" type="ORF">P0Y48_10550</name>
</gene>
<feature type="domain" description="Peptidase S8/S53" evidence="6">
    <location>
        <begin position="237"/>
        <end position="620"/>
    </location>
</feature>
<dbReference type="Proteomes" id="UP001213972">
    <property type="component" value="Chromosome"/>
</dbReference>
<dbReference type="Gene3D" id="3.40.50.200">
    <property type="entry name" value="Peptidase S8/S53 domain"/>
    <property type="match status" value="2"/>
</dbReference>
<keyword evidence="2 4" id="KW-0378">Hydrolase</keyword>
<reference evidence="7" key="1">
    <citation type="submission" date="2023-03" db="EMBL/GenBank/DDBJ databases">
        <title>Andean soil-derived lignocellulolytic bacterial consortium as a source of novel taxa and putative plastic-active enzymes.</title>
        <authorList>
            <person name="Diaz-Garcia L."/>
            <person name="Chuvochina M."/>
            <person name="Feuerriegel G."/>
            <person name="Bunk B."/>
            <person name="Sproer C."/>
            <person name="Streit W.R."/>
            <person name="Rodriguez L.M."/>
            <person name="Overmann J."/>
            <person name="Jimenez D.J."/>
        </authorList>
    </citation>
    <scope>NUCLEOTIDE SEQUENCE</scope>
    <source>
        <strain evidence="7">MAG 4610</strain>
    </source>
</reference>
<keyword evidence="3 4" id="KW-0720">Serine protease</keyword>
<dbReference type="SUPFAM" id="SSF52743">
    <property type="entry name" value="Subtilisin-like"/>
    <property type="match status" value="1"/>
</dbReference>
<dbReference type="InterPro" id="IPR000209">
    <property type="entry name" value="Peptidase_S8/S53_dom"/>
</dbReference>
<feature type="active site" description="Charge relay system" evidence="4">
    <location>
        <position position="213"/>
    </location>
</feature>
<dbReference type="Pfam" id="PF00082">
    <property type="entry name" value="Peptidase_S8"/>
    <property type="match status" value="1"/>
</dbReference>
<accession>A0AAJ5W1H5</accession>
<evidence type="ECO:0000256" key="4">
    <source>
        <dbReference type="PROSITE-ProRule" id="PRU01240"/>
    </source>
</evidence>
<comment type="similarity">
    <text evidence="4">Belongs to the peptidase S8 family.</text>
</comment>
<protein>
    <submittedName>
        <fullName evidence="7">S8 family serine peptidase</fullName>
    </submittedName>
</protein>
<evidence type="ECO:0000256" key="1">
    <source>
        <dbReference type="ARBA" id="ARBA00022670"/>
    </source>
</evidence>